<accession>G5J841</accession>
<dbReference type="InterPro" id="IPR050570">
    <property type="entry name" value="Cell_wall_metabolism_enzyme"/>
</dbReference>
<proteinExistence type="predicted"/>
<dbReference type="EMBL" id="AESD01000535">
    <property type="protein sequence ID" value="EHJ11633.1"/>
    <property type="molecule type" value="Genomic_DNA"/>
</dbReference>
<organism evidence="5 6">
    <name type="scientific">Crocosphaera watsonii WH 0003</name>
    <dbReference type="NCBI Taxonomy" id="423471"/>
    <lineage>
        <taxon>Bacteria</taxon>
        <taxon>Bacillati</taxon>
        <taxon>Cyanobacteriota</taxon>
        <taxon>Cyanophyceae</taxon>
        <taxon>Oscillatoriophycideae</taxon>
        <taxon>Chroococcales</taxon>
        <taxon>Aphanothecaceae</taxon>
        <taxon>Crocosphaera</taxon>
    </lineage>
</organism>
<dbReference type="GO" id="GO:0004222">
    <property type="term" value="F:metalloendopeptidase activity"/>
    <property type="evidence" value="ECO:0007669"/>
    <property type="project" value="TreeGrafter"/>
</dbReference>
<dbReference type="Proteomes" id="UP000003477">
    <property type="component" value="Unassembled WGS sequence"/>
</dbReference>
<keyword evidence="3" id="KW-0812">Transmembrane</keyword>
<dbReference type="PANTHER" id="PTHR21666">
    <property type="entry name" value="PEPTIDASE-RELATED"/>
    <property type="match status" value="1"/>
</dbReference>
<reference evidence="5 6" key="1">
    <citation type="journal article" date="2011" name="Front. Microbiol.">
        <title>Two Strains of Crocosphaera watsonii with Highly Conserved Genomes are Distinguished by Strain-Specific Features.</title>
        <authorList>
            <person name="Bench S.R."/>
            <person name="Ilikchyan I.N."/>
            <person name="Tripp H.J."/>
            <person name="Zehr J.P."/>
        </authorList>
    </citation>
    <scope>NUCLEOTIDE SEQUENCE [LARGE SCALE GENOMIC DNA]</scope>
    <source>
        <strain evidence="5 6">WH 0003</strain>
    </source>
</reference>
<dbReference type="Pfam" id="PF01551">
    <property type="entry name" value="Peptidase_M23"/>
    <property type="match status" value="1"/>
</dbReference>
<protein>
    <submittedName>
        <fullName evidence="5">Peptidase M23B</fullName>
    </submittedName>
</protein>
<dbReference type="RefSeq" id="WP_007311641.1">
    <property type="nucleotide sequence ID" value="NZ_AESD01000535.1"/>
</dbReference>
<evidence type="ECO:0000256" key="2">
    <source>
        <dbReference type="SAM" id="MobiDB-lite"/>
    </source>
</evidence>
<evidence type="ECO:0000256" key="1">
    <source>
        <dbReference type="ARBA" id="ARBA00022729"/>
    </source>
</evidence>
<sequence>MNKHDLLKSKPALRKTLLKQGISLVSGLGILTSGVAFNGAMASSETLVIPESSAPKVQPQPPSPSPVKVPKVSPSVAPMPSSNAKPVLRRTSNKPNQPKVSPKPSVSRTHDNSKPKVKLSAPKILDPQTSKSEPPKTLKQALTQPQTIQLSPSVTTKGKHSYIDSKSYGNVSPTVTKPNKVVLTERSTGCKTVAQNGQLSRGSCGAVATQTPKIQAPRKLAPRPVTLASRQRNTTTQAAKPVRSAPRVKPLRLRRPIASEQIVNLQPIQRRGLSIALEPLPRYNRSASMYAPTAPQARRTDLIFPLPVAATMTSAFGWRIHPIAGTRRMHNGTDFGAPLGTPVLAAYSGEVSHADWSGGYGLMVTLRHLEGTQESRYAHLSDIYVEPGEWVEQGTVIGRLGSTGYSTGPHLHFEWRHLTDKGWVAVDAGLHLEYAMDNLIRSMQYAQASENPDS</sequence>
<dbReference type="MEROPS" id="M23.009"/>
<dbReference type="PATRIC" id="fig|423471.3.peg.3405"/>
<dbReference type="GeneID" id="88767145"/>
<comment type="caution">
    <text evidence="5">The sequence shown here is derived from an EMBL/GenBank/DDBJ whole genome shotgun (WGS) entry which is preliminary data.</text>
</comment>
<keyword evidence="3" id="KW-0472">Membrane</keyword>
<feature type="compositionally biased region" description="Pro residues" evidence="2">
    <location>
        <begin position="58"/>
        <end position="67"/>
    </location>
</feature>
<dbReference type="AlphaFoldDB" id="G5J841"/>
<feature type="transmembrane region" description="Helical" evidence="3">
    <location>
        <begin position="21"/>
        <end position="41"/>
    </location>
</feature>
<feature type="compositionally biased region" description="Polar residues" evidence="2">
    <location>
        <begin position="140"/>
        <end position="156"/>
    </location>
</feature>
<dbReference type="SUPFAM" id="SSF51261">
    <property type="entry name" value="Duplicated hybrid motif"/>
    <property type="match status" value="1"/>
</dbReference>
<keyword evidence="3" id="KW-1133">Transmembrane helix</keyword>
<evidence type="ECO:0000259" key="4">
    <source>
        <dbReference type="Pfam" id="PF01551"/>
    </source>
</evidence>
<keyword evidence="1" id="KW-0732">Signal</keyword>
<feature type="compositionally biased region" description="Polar residues" evidence="2">
    <location>
        <begin position="93"/>
        <end position="107"/>
    </location>
</feature>
<dbReference type="InterPro" id="IPR016047">
    <property type="entry name" value="M23ase_b-sheet_dom"/>
</dbReference>
<evidence type="ECO:0000256" key="3">
    <source>
        <dbReference type="SAM" id="Phobius"/>
    </source>
</evidence>
<dbReference type="PANTHER" id="PTHR21666:SF289">
    <property type="entry name" value="L-ALA--D-GLU ENDOPEPTIDASE"/>
    <property type="match status" value="1"/>
</dbReference>
<feature type="region of interest" description="Disordered" evidence="2">
    <location>
        <begin position="51"/>
        <end position="160"/>
    </location>
</feature>
<dbReference type="CDD" id="cd12797">
    <property type="entry name" value="M23_peptidase"/>
    <property type="match status" value="1"/>
</dbReference>
<dbReference type="InterPro" id="IPR011055">
    <property type="entry name" value="Dup_hybrid_motif"/>
</dbReference>
<evidence type="ECO:0000313" key="6">
    <source>
        <dbReference type="Proteomes" id="UP000003477"/>
    </source>
</evidence>
<gene>
    <name evidence="5" type="ORF">CWATWH0003_3625</name>
</gene>
<evidence type="ECO:0000313" key="5">
    <source>
        <dbReference type="EMBL" id="EHJ11633.1"/>
    </source>
</evidence>
<dbReference type="Gene3D" id="2.70.70.10">
    <property type="entry name" value="Glucose Permease (Domain IIA)"/>
    <property type="match status" value="1"/>
</dbReference>
<name>G5J841_CROWT</name>
<feature type="domain" description="M23ase beta-sheet core" evidence="4">
    <location>
        <begin position="328"/>
        <end position="417"/>
    </location>
</feature>
<feature type="compositionally biased region" description="Low complexity" evidence="2">
    <location>
        <begin position="68"/>
        <end position="82"/>
    </location>
</feature>